<evidence type="ECO:0000256" key="1">
    <source>
        <dbReference type="SAM" id="MobiDB-lite"/>
    </source>
</evidence>
<feature type="compositionally biased region" description="Polar residues" evidence="1">
    <location>
        <begin position="1"/>
        <end position="13"/>
    </location>
</feature>
<feature type="region of interest" description="Disordered" evidence="1">
    <location>
        <begin position="1"/>
        <end position="41"/>
    </location>
</feature>
<evidence type="ECO:0000313" key="3">
    <source>
        <dbReference type="EMBL" id="PXF46307.1"/>
    </source>
</evidence>
<feature type="domain" description="Ribosome-assembly protein 3 C-terminal" evidence="2">
    <location>
        <begin position="200"/>
        <end position="243"/>
    </location>
</feature>
<dbReference type="Proteomes" id="UP000247409">
    <property type="component" value="Unassembled WGS sequence"/>
</dbReference>
<dbReference type="AlphaFoldDB" id="A0A2V3IX89"/>
<accession>A0A2V3IX89</accession>
<reference evidence="3 4" key="1">
    <citation type="journal article" date="2018" name="Mol. Biol. Evol.">
        <title>Analysis of the draft genome of the red seaweed Gracilariopsis chorda provides insights into genome size evolution in Rhodophyta.</title>
        <authorList>
            <person name="Lee J."/>
            <person name="Yang E.C."/>
            <person name="Graf L."/>
            <person name="Yang J.H."/>
            <person name="Qiu H."/>
            <person name="Zel Zion U."/>
            <person name="Chan C.X."/>
            <person name="Stephens T.G."/>
            <person name="Weber A.P.M."/>
            <person name="Boo G.H."/>
            <person name="Boo S.M."/>
            <person name="Kim K.M."/>
            <person name="Shin Y."/>
            <person name="Jung M."/>
            <person name="Lee S.J."/>
            <person name="Yim H.S."/>
            <person name="Lee J.H."/>
            <person name="Bhattacharya D."/>
            <person name="Yoon H.S."/>
        </authorList>
    </citation>
    <scope>NUCLEOTIDE SEQUENCE [LARGE SCALE GENOMIC DNA]</scope>
    <source>
        <strain evidence="3 4">SKKU-2015</strain>
        <tissue evidence="3">Whole body</tissue>
    </source>
</reference>
<evidence type="ECO:0000259" key="2">
    <source>
        <dbReference type="Pfam" id="PF14615"/>
    </source>
</evidence>
<dbReference type="EMBL" id="NBIV01000041">
    <property type="protein sequence ID" value="PXF46307.1"/>
    <property type="molecule type" value="Genomic_DNA"/>
</dbReference>
<gene>
    <name evidence="3" type="ORF">BWQ96_03963</name>
</gene>
<name>A0A2V3IX89_9FLOR</name>
<evidence type="ECO:0000313" key="4">
    <source>
        <dbReference type="Proteomes" id="UP000247409"/>
    </source>
</evidence>
<sequence length="256" mass="29220">MGATNNVKNNRLSKTPRRLKIKQKDDKHRRSATGVQNAKKKDLSIKESVQPRVLDFDVRIPQPDASQALFHGMSALDLPSGSVIQSMPPEAQHGYFESVTGVCEKLIQLIDETVRTFSKTSEEVSAEEQLISDMVRLKNVPMARRYVDMTLWRRVKSYSRERLRTARDLGYGSGNRASRDSGALLVHSQGDIDPDFLSYRDAYLKTVIHRYEDDLNKIRESERLDAEQATFLMRCLESGADLFGNLKSLEKEEEKR</sequence>
<protein>
    <recommendedName>
        <fullName evidence="2">Ribosome-assembly protein 3 C-terminal domain-containing protein</fullName>
    </recommendedName>
</protein>
<dbReference type="InterPro" id="IPR028217">
    <property type="entry name" value="Rsa3_C"/>
</dbReference>
<organism evidence="3 4">
    <name type="scientific">Gracilariopsis chorda</name>
    <dbReference type="NCBI Taxonomy" id="448386"/>
    <lineage>
        <taxon>Eukaryota</taxon>
        <taxon>Rhodophyta</taxon>
        <taxon>Florideophyceae</taxon>
        <taxon>Rhodymeniophycidae</taxon>
        <taxon>Gracilariales</taxon>
        <taxon>Gracilariaceae</taxon>
        <taxon>Gracilariopsis</taxon>
    </lineage>
</organism>
<dbReference type="Pfam" id="PF14615">
    <property type="entry name" value="Rsa3"/>
    <property type="match status" value="1"/>
</dbReference>
<keyword evidence="4" id="KW-1185">Reference proteome</keyword>
<dbReference type="OrthoDB" id="69550at2759"/>
<proteinExistence type="predicted"/>
<comment type="caution">
    <text evidence="3">The sequence shown here is derived from an EMBL/GenBank/DDBJ whole genome shotgun (WGS) entry which is preliminary data.</text>
</comment>